<dbReference type="InterPro" id="IPR016181">
    <property type="entry name" value="Acyl_CoA_acyltransferase"/>
</dbReference>
<dbReference type="Gene3D" id="3.40.630.30">
    <property type="match status" value="1"/>
</dbReference>
<name>A0A919Q118_9MICO</name>
<comment type="caution">
    <text evidence="8">The sequence shown here is derived from an EMBL/GenBank/DDBJ whole genome shotgun (WGS) entry which is preliminary data.</text>
</comment>
<dbReference type="GO" id="GO:0009252">
    <property type="term" value="P:peptidoglycan biosynthetic process"/>
    <property type="evidence" value="ECO:0007669"/>
    <property type="project" value="UniProtKB-KW"/>
</dbReference>
<accession>A0A919Q118</accession>
<evidence type="ECO:0000256" key="6">
    <source>
        <dbReference type="ARBA" id="ARBA00023316"/>
    </source>
</evidence>
<keyword evidence="3" id="KW-0133">Cell shape</keyword>
<dbReference type="PROSITE" id="PS51191">
    <property type="entry name" value="FEMABX"/>
    <property type="match status" value="1"/>
</dbReference>
<dbReference type="InterPro" id="IPR050644">
    <property type="entry name" value="PG_Glycine_Bridge_Synth"/>
</dbReference>
<dbReference type="PANTHER" id="PTHR36174:SF1">
    <property type="entry name" value="LIPID II:GLYCINE GLYCYLTRANSFERASE"/>
    <property type="match status" value="1"/>
</dbReference>
<dbReference type="Proteomes" id="UP000652354">
    <property type="component" value="Unassembled WGS sequence"/>
</dbReference>
<evidence type="ECO:0000259" key="7">
    <source>
        <dbReference type="Pfam" id="PF13480"/>
    </source>
</evidence>
<dbReference type="InterPro" id="IPR003447">
    <property type="entry name" value="FEMABX"/>
</dbReference>
<sequence>MSELRVEHWENDRFMDAARAFGEPVPIEQAPAWDAFDEAVEGRTPWRRLAILDTADAVVALIALTEFEGRGFTYLWAKHGPMWPSRPTADAEAAVRAAVVDYVRAEAPSVAFVRLHAWHEAADLHELLQTVTYDTTVVIDLTRSEDEILASFTKRGRYKTRKVLKDEDMTVTDESGMSAEGFRELYEIYRETAERDGFGIFPMDVYTTMLASLGEHARVFVARRHDTGPEGDLEPGRAVSWVISLVHDGAGVDFYAGGNREARDTNAAILLKWRIFTTLKAEGVTRYDLMGVGSDRAPQLAGVGEFKHQFGDDVAVDGAWDVPVKPLRYRALVAALKAKRALRR</sequence>
<dbReference type="GO" id="GO:0016755">
    <property type="term" value="F:aminoacyltransferase activity"/>
    <property type="evidence" value="ECO:0007669"/>
    <property type="project" value="InterPro"/>
</dbReference>
<evidence type="ECO:0000256" key="1">
    <source>
        <dbReference type="ARBA" id="ARBA00009943"/>
    </source>
</evidence>
<dbReference type="InterPro" id="IPR038740">
    <property type="entry name" value="BioF2-like_GNAT_dom"/>
</dbReference>
<keyword evidence="6" id="KW-0961">Cell wall biogenesis/degradation</keyword>
<dbReference type="EMBL" id="BONR01000001">
    <property type="protein sequence ID" value="GIG54064.1"/>
    <property type="molecule type" value="Genomic_DNA"/>
</dbReference>
<dbReference type="PANTHER" id="PTHR36174">
    <property type="entry name" value="LIPID II:GLYCINE GLYCYLTRANSFERASE"/>
    <property type="match status" value="1"/>
</dbReference>
<dbReference type="SUPFAM" id="SSF55729">
    <property type="entry name" value="Acyl-CoA N-acyltransferases (Nat)"/>
    <property type="match status" value="1"/>
</dbReference>
<gene>
    <name evidence="8" type="ORF">Dac01nite_08160</name>
</gene>
<protein>
    <submittedName>
        <fullName evidence="8">Peptidoglycan bridge formation protein FemAB</fullName>
    </submittedName>
</protein>
<dbReference type="GO" id="GO:0008360">
    <property type="term" value="P:regulation of cell shape"/>
    <property type="evidence" value="ECO:0007669"/>
    <property type="project" value="UniProtKB-KW"/>
</dbReference>
<evidence type="ECO:0000313" key="9">
    <source>
        <dbReference type="Proteomes" id="UP000652354"/>
    </source>
</evidence>
<dbReference type="Pfam" id="PF13480">
    <property type="entry name" value="Acetyltransf_6"/>
    <property type="match status" value="1"/>
</dbReference>
<evidence type="ECO:0000256" key="4">
    <source>
        <dbReference type="ARBA" id="ARBA00022984"/>
    </source>
</evidence>
<dbReference type="RefSeq" id="WP_203653539.1">
    <property type="nucleotide sequence ID" value="NZ_BONR01000001.1"/>
</dbReference>
<evidence type="ECO:0000256" key="5">
    <source>
        <dbReference type="ARBA" id="ARBA00023315"/>
    </source>
</evidence>
<keyword evidence="2" id="KW-0808">Transferase</keyword>
<dbReference type="GO" id="GO:0071555">
    <property type="term" value="P:cell wall organization"/>
    <property type="evidence" value="ECO:0007669"/>
    <property type="project" value="UniProtKB-KW"/>
</dbReference>
<reference evidence="8" key="1">
    <citation type="submission" date="2021-01" db="EMBL/GenBank/DDBJ databases">
        <title>Whole genome shotgun sequence of Demequina activiva NBRC 110675.</title>
        <authorList>
            <person name="Komaki H."/>
            <person name="Tamura T."/>
        </authorList>
    </citation>
    <scope>NUCLEOTIDE SEQUENCE</scope>
    <source>
        <strain evidence="8">NBRC 110675</strain>
    </source>
</reference>
<dbReference type="AlphaFoldDB" id="A0A919Q118"/>
<evidence type="ECO:0000256" key="3">
    <source>
        <dbReference type="ARBA" id="ARBA00022960"/>
    </source>
</evidence>
<keyword evidence="5" id="KW-0012">Acyltransferase</keyword>
<keyword evidence="4" id="KW-0573">Peptidoglycan synthesis</keyword>
<organism evidence="8 9">
    <name type="scientific">Demequina activiva</name>
    <dbReference type="NCBI Taxonomy" id="1582364"/>
    <lineage>
        <taxon>Bacteria</taxon>
        <taxon>Bacillati</taxon>
        <taxon>Actinomycetota</taxon>
        <taxon>Actinomycetes</taxon>
        <taxon>Micrococcales</taxon>
        <taxon>Demequinaceae</taxon>
        <taxon>Demequina</taxon>
    </lineage>
</organism>
<evidence type="ECO:0000313" key="8">
    <source>
        <dbReference type="EMBL" id="GIG54064.1"/>
    </source>
</evidence>
<feature type="domain" description="BioF2-like acetyltransferase" evidence="7">
    <location>
        <begin position="152"/>
        <end position="291"/>
    </location>
</feature>
<comment type="similarity">
    <text evidence="1">Belongs to the FemABX family.</text>
</comment>
<proteinExistence type="inferred from homology"/>
<evidence type="ECO:0000256" key="2">
    <source>
        <dbReference type="ARBA" id="ARBA00022679"/>
    </source>
</evidence>
<keyword evidence="9" id="KW-1185">Reference proteome</keyword>